<keyword evidence="1" id="KW-0472">Membrane</keyword>
<organism evidence="2 3">
    <name type="scientific">Nocardia amamiensis</name>
    <dbReference type="NCBI Taxonomy" id="404578"/>
    <lineage>
        <taxon>Bacteria</taxon>
        <taxon>Bacillati</taxon>
        <taxon>Actinomycetota</taxon>
        <taxon>Actinomycetes</taxon>
        <taxon>Mycobacteriales</taxon>
        <taxon>Nocardiaceae</taxon>
        <taxon>Nocardia</taxon>
    </lineage>
</organism>
<sequence>MPDEITDPSIAAAPLRRRWTALSVLAAVASVVAVVAVGWAAFWSPAAEPVGCRTDTVMLMPATVPDESNGCVGGIGCLLWPETGVPMGVNR</sequence>
<protein>
    <submittedName>
        <fullName evidence="2">Uncharacterized protein</fullName>
    </submittedName>
</protein>
<keyword evidence="1" id="KW-0812">Transmembrane</keyword>
<accession>A0ABS0D0Z0</accession>
<proteinExistence type="predicted"/>
<dbReference type="Proteomes" id="UP000702209">
    <property type="component" value="Unassembled WGS sequence"/>
</dbReference>
<gene>
    <name evidence="2" type="ORF">IU459_33735</name>
</gene>
<feature type="transmembrane region" description="Helical" evidence="1">
    <location>
        <begin position="21"/>
        <end position="43"/>
    </location>
</feature>
<comment type="caution">
    <text evidence="2">The sequence shown here is derived from an EMBL/GenBank/DDBJ whole genome shotgun (WGS) entry which is preliminary data.</text>
</comment>
<dbReference type="EMBL" id="JADLQX010000044">
    <property type="protein sequence ID" value="MBF6302466.1"/>
    <property type="molecule type" value="Genomic_DNA"/>
</dbReference>
<evidence type="ECO:0000256" key="1">
    <source>
        <dbReference type="SAM" id="Phobius"/>
    </source>
</evidence>
<keyword evidence="1" id="KW-1133">Transmembrane helix</keyword>
<reference evidence="2 3" key="1">
    <citation type="submission" date="2020-10" db="EMBL/GenBank/DDBJ databases">
        <title>Identification of Nocardia species via Next-generation sequencing and recognition of intraspecies genetic diversity.</title>
        <authorList>
            <person name="Li P."/>
            <person name="Li P."/>
            <person name="Lu B."/>
        </authorList>
    </citation>
    <scope>NUCLEOTIDE SEQUENCE [LARGE SCALE GENOMIC DNA]</scope>
    <source>
        <strain evidence="2 3">BJ06-0157</strain>
    </source>
</reference>
<dbReference type="RefSeq" id="WP_195133652.1">
    <property type="nucleotide sequence ID" value="NZ_JADLQX010000044.1"/>
</dbReference>
<name>A0ABS0D0Z0_9NOCA</name>
<evidence type="ECO:0000313" key="3">
    <source>
        <dbReference type="Proteomes" id="UP000702209"/>
    </source>
</evidence>
<keyword evidence="3" id="KW-1185">Reference proteome</keyword>
<evidence type="ECO:0000313" key="2">
    <source>
        <dbReference type="EMBL" id="MBF6302466.1"/>
    </source>
</evidence>